<protein>
    <submittedName>
        <fullName evidence="2">Putative DNA double strand break repair</fullName>
    </submittedName>
</protein>
<dbReference type="GO" id="GO:0016787">
    <property type="term" value="F:hydrolase activity"/>
    <property type="evidence" value="ECO:0007669"/>
    <property type="project" value="InterPro"/>
</dbReference>
<accession>A0A8S5TGC1</accession>
<reference evidence="2" key="1">
    <citation type="journal article" date="2021" name="Proc. Natl. Acad. Sci. U.S.A.">
        <title>A Catalog of Tens of Thousands of Viruses from Human Metagenomes Reveals Hidden Associations with Chronic Diseases.</title>
        <authorList>
            <person name="Tisza M.J."/>
            <person name="Buck C.B."/>
        </authorList>
    </citation>
    <scope>NUCLEOTIDE SEQUENCE</scope>
    <source>
        <strain evidence="2">CtL4h4</strain>
    </source>
</reference>
<evidence type="ECO:0000313" key="2">
    <source>
        <dbReference type="EMBL" id="DAF62031.1"/>
    </source>
</evidence>
<sequence length="307" mass="35692">MRTKQLLLTDLHLGVKNGSMTWLKYQKQFLDYLLTLNGFDEVICLGDVFDARIGVQTHIATFAREWFSKWDKPVTIIAGNHDYYSPDTDKYCALDNILSGIPNVTIVSHGIVERNKQVFIPWYDQEKYGISELSEKYKGNIIFTHADITQSTLYTPTFSGHIHYPVIESMRNRYSLGSCFPLNFSDCDSRFAYILESEDDKVLSLTPIENKISIQFHRYYEWPNDLDNIDPKDYIELYIKPTDIPVNGSSIMDKWKSKFSNLTIYKVSENINDTEGIDMSRNISDIVFEMIPSEYKKEFQKIISEID</sequence>
<dbReference type="Gene3D" id="3.60.21.10">
    <property type="match status" value="1"/>
</dbReference>
<proteinExistence type="predicted"/>
<dbReference type="SUPFAM" id="SSF56300">
    <property type="entry name" value="Metallo-dependent phosphatases"/>
    <property type="match status" value="1"/>
</dbReference>
<dbReference type="EMBL" id="BK032819">
    <property type="protein sequence ID" value="DAF62031.1"/>
    <property type="molecule type" value="Genomic_DNA"/>
</dbReference>
<name>A0A8S5TGC1_9VIRU</name>
<dbReference type="InterPro" id="IPR004843">
    <property type="entry name" value="Calcineurin-like_PHP"/>
</dbReference>
<feature type="domain" description="Calcineurin-like phosphoesterase" evidence="1">
    <location>
        <begin position="6"/>
        <end position="147"/>
    </location>
</feature>
<dbReference type="Pfam" id="PF00149">
    <property type="entry name" value="Metallophos"/>
    <property type="match status" value="1"/>
</dbReference>
<dbReference type="InterPro" id="IPR029052">
    <property type="entry name" value="Metallo-depent_PP-like"/>
</dbReference>
<evidence type="ECO:0000259" key="1">
    <source>
        <dbReference type="Pfam" id="PF00149"/>
    </source>
</evidence>
<organism evidence="2">
    <name type="scientific">Phage sp. ctL4h4</name>
    <dbReference type="NCBI Taxonomy" id="2828005"/>
    <lineage>
        <taxon>Viruses</taxon>
    </lineage>
</organism>